<evidence type="ECO:0000259" key="2">
    <source>
        <dbReference type="Pfam" id="PF25597"/>
    </source>
</evidence>
<protein>
    <submittedName>
        <fullName evidence="3">Putative reverse transcriptase, RNA-dependent DNA polymerase, Gag-polypeptide of LTR copia-type</fullName>
    </submittedName>
</protein>
<gene>
    <name evidence="3" type="ORF">Tci_231395</name>
</gene>
<feature type="region of interest" description="Disordered" evidence="1">
    <location>
        <begin position="156"/>
        <end position="176"/>
    </location>
</feature>
<reference evidence="3" key="1">
    <citation type="journal article" date="2019" name="Sci. Rep.">
        <title>Draft genome of Tanacetum cinerariifolium, the natural source of mosquito coil.</title>
        <authorList>
            <person name="Yamashiro T."/>
            <person name="Shiraishi A."/>
            <person name="Satake H."/>
            <person name="Nakayama K."/>
        </authorList>
    </citation>
    <scope>NUCLEOTIDE SEQUENCE</scope>
</reference>
<evidence type="ECO:0000313" key="3">
    <source>
        <dbReference type="EMBL" id="GEW59419.1"/>
    </source>
</evidence>
<dbReference type="GO" id="GO:0003964">
    <property type="term" value="F:RNA-directed DNA polymerase activity"/>
    <property type="evidence" value="ECO:0007669"/>
    <property type="project" value="UniProtKB-KW"/>
</dbReference>
<proteinExistence type="predicted"/>
<keyword evidence="3" id="KW-0695">RNA-directed DNA polymerase</keyword>
<feature type="compositionally biased region" description="Basic and acidic residues" evidence="1">
    <location>
        <begin position="164"/>
        <end position="176"/>
    </location>
</feature>
<keyword evidence="3" id="KW-0808">Transferase</keyword>
<feature type="domain" description="Retroviral polymerase SH3-like" evidence="2">
    <location>
        <begin position="32"/>
        <end position="93"/>
    </location>
</feature>
<dbReference type="AlphaFoldDB" id="A0A699GWF8"/>
<name>A0A699GWF8_TANCI</name>
<feature type="region of interest" description="Disordered" evidence="1">
    <location>
        <begin position="127"/>
        <end position="146"/>
    </location>
</feature>
<dbReference type="EMBL" id="BKCJ010065081">
    <property type="protein sequence ID" value="GEW59419.1"/>
    <property type="molecule type" value="Genomic_DNA"/>
</dbReference>
<organism evidence="3">
    <name type="scientific">Tanacetum cinerariifolium</name>
    <name type="common">Dalmatian daisy</name>
    <name type="synonym">Chrysanthemum cinerariifolium</name>
    <dbReference type="NCBI Taxonomy" id="118510"/>
    <lineage>
        <taxon>Eukaryota</taxon>
        <taxon>Viridiplantae</taxon>
        <taxon>Streptophyta</taxon>
        <taxon>Embryophyta</taxon>
        <taxon>Tracheophyta</taxon>
        <taxon>Spermatophyta</taxon>
        <taxon>Magnoliopsida</taxon>
        <taxon>eudicotyledons</taxon>
        <taxon>Gunneridae</taxon>
        <taxon>Pentapetalae</taxon>
        <taxon>asterids</taxon>
        <taxon>campanulids</taxon>
        <taxon>Asterales</taxon>
        <taxon>Asteraceae</taxon>
        <taxon>Asteroideae</taxon>
        <taxon>Anthemideae</taxon>
        <taxon>Anthemidinae</taxon>
        <taxon>Tanacetum</taxon>
    </lineage>
</organism>
<keyword evidence="3" id="KW-0548">Nucleotidyltransferase</keyword>
<accession>A0A699GWF8</accession>
<dbReference type="InterPro" id="IPR057670">
    <property type="entry name" value="SH3_retrovirus"/>
</dbReference>
<evidence type="ECO:0000256" key="1">
    <source>
        <dbReference type="SAM" id="MobiDB-lite"/>
    </source>
</evidence>
<comment type="caution">
    <text evidence="3">The sequence shown here is derived from an EMBL/GenBank/DDBJ whole genome shotgun (WGS) entry which is preliminary data.</text>
</comment>
<sequence length="176" mass="20342">MRLPSYVLKGKSPYEVVFNNKPSLKHLRVFVCLCFANILNNHDRFSSRAEKCVLVGYSSFKKGYKLFSLEMKQYIFSRDVKFFEKVFPFKTKHDSMEKTSQDLDHVNFFNEVVHEVPDTFYDDNSLNAHDHSDGSHSSQPSSPTIDHYESDLEYSRGFNGSASESERAATFDHNTT</sequence>
<dbReference type="Pfam" id="PF25597">
    <property type="entry name" value="SH3_retrovirus"/>
    <property type="match status" value="1"/>
</dbReference>